<dbReference type="GO" id="GO:0003676">
    <property type="term" value="F:nucleic acid binding"/>
    <property type="evidence" value="ECO:0007669"/>
    <property type="project" value="InterPro"/>
</dbReference>
<dbReference type="Proteomes" id="UP000824469">
    <property type="component" value="Unassembled WGS sequence"/>
</dbReference>
<dbReference type="EMBL" id="JAHRHJ020000003">
    <property type="protein sequence ID" value="KAH9322818.1"/>
    <property type="molecule type" value="Genomic_DNA"/>
</dbReference>
<dbReference type="PANTHER" id="PTHR13200:SF0">
    <property type="entry name" value="EEF1A LYSINE METHYLTRANSFERASE 1"/>
    <property type="match status" value="1"/>
</dbReference>
<evidence type="ECO:0000313" key="6">
    <source>
        <dbReference type="Proteomes" id="UP000824469"/>
    </source>
</evidence>
<dbReference type="InterPro" id="IPR041370">
    <property type="entry name" value="Mlase_EEF1AKMT1/ZCCHC4"/>
</dbReference>
<dbReference type="Gene3D" id="3.40.50.150">
    <property type="entry name" value="Vaccinia Virus protein VP39"/>
    <property type="match status" value="1"/>
</dbReference>
<feature type="non-terminal residue" evidence="5">
    <location>
        <position position="1"/>
    </location>
</feature>
<dbReference type="GO" id="GO:0016279">
    <property type="term" value="F:protein-lysine N-methyltransferase activity"/>
    <property type="evidence" value="ECO:0007669"/>
    <property type="project" value="InterPro"/>
</dbReference>
<comment type="caution">
    <text evidence="5">The sequence shown here is derived from an EMBL/GenBank/DDBJ whole genome shotgun (WGS) entry which is preliminary data.</text>
</comment>
<evidence type="ECO:0000256" key="4">
    <source>
        <dbReference type="ARBA" id="ARBA00022679"/>
    </source>
</evidence>
<keyword evidence="3" id="KW-0489">Methyltransferase</keyword>
<evidence type="ECO:0000256" key="2">
    <source>
        <dbReference type="ARBA" id="ARBA00022490"/>
    </source>
</evidence>
<keyword evidence="6" id="KW-1185">Reference proteome</keyword>
<organism evidence="5 6">
    <name type="scientific">Taxus chinensis</name>
    <name type="common">Chinese yew</name>
    <name type="synonym">Taxus wallichiana var. chinensis</name>
    <dbReference type="NCBI Taxonomy" id="29808"/>
    <lineage>
        <taxon>Eukaryota</taxon>
        <taxon>Viridiplantae</taxon>
        <taxon>Streptophyta</taxon>
        <taxon>Embryophyta</taxon>
        <taxon>Tracheophyta</taxon>
        <taxon>Spermatophyta</taxon>
        <taxon>Pinopsida</taxon>
        <taxon>Pinidae</taxon>
        <taxon>Conifers II</taxon>
        <taxon>Cupressales</taxon>
        <taxon>Taxaceae</taxon>
        <taxon>Taxus</taxon>
    </lineage>
</organism>
<dbReference type="OMA" id="FEPQHAN"/>
<comment type="subcellular location">
    <subcellularLocation>
        <location evidence="1">Cytoplasm</location>
    </subcellularLocation>
</comment>
<gene>
    <name evidence="5" type="ORF">KI387_017457</name>
</gene>
<accession>A0AA38LFA3</accession>
<dbReference type="GO" id="GO:0005737">
    <property type="term" value="C:cytoplasm"/>
    <property type="evidence" value="ECO:0007669"/>
    <property type="project" value="UniProtKB-SubCell"/>
</dbReference>
<protein>
    <submittedName>
        <fullName evidence="5">Uncharacterized protein</fullName>
    </submittedName>
</protein>
<evidence type="ECO:0000256" key="1">
    <source>
        <dbReference type="ARBA" id="ARBA00004496"/>
    </source>
</evidence>
<reference evidence="5 6" key="1">
    <citation type="journal article" date="2021" name="Nat. Plants">
        <title>The Taxus genome provides insights into paclitaxel biosynthesis.</title>
        <authorList>
            <person name="Xiong X."/>
            <person name="Gou J."/>
            <person name="Liao Q."/>
            <person name="Li Y."/>
            <person name="Zhou Q."/>
            <person name="Bi G."/>
            <person name="Li C."/>
            <person name="Du R."/>
            <person name="Wang X."/>
            <person name="Sun T."/>
            <person name="Guo L."/>
            <person name="Liang H."/>
            <person name="Lu P."/>
            <person name="Wu Y."/>
            <person name="Zhang Z."/>
            <person name="Ro D.K."/>
            <person name="Shang Y."/>
            <person name="Huang S."/>
            <person name="Yan J."/>
        </authorList>
    </citation>
    <scope>NUCLEOTIDE SEQUENCE [LARGE SCALE GENOMIC DNA]</scope>
    <source>
        <strain evidence="5">Ta-2019</strain>
    </source>
</reference>
<dbReference type="Pfam" id="PF10237">
    <property type="entry name" value="N6-adenineMlase"/>
    <property type="match status" value="1"/>
</dbReference>
<keyword evidence="2" id="KW-0963">Cytoplasm</keyword>
<dbReference type="GO" id="GO:0032259">
    <property type="term" value="P:methylation"/>
    <property type="evidence" value="ECO:0007669"/>
    <property type="project" value="UniProtKB-KW"/>
</dbReference>
<dbReference type="InterPro" id="IPR019369">
    <property type="entry name" value="Efm5/EEF1AKMT1"/>
</dbReference>
<name>A0AA38LFA3_TAXCH</name>
<dbReference type="PROSITE" id="PS00092">
    <property type="entry name" value="N6_MTASE"/>
    <property type="match status" value="1"/>
</dbReference>
<evidence type="ECO:0000256" key="3">
    <source>
        <dbReference type="ARBA" id="ARBA00022603"/>
    </source>
</evidence>
<proteinExistence type="predicted"/>
<dbReference type="InterPro" id="IPR002052">
    <property type="entry name" value="DNA_methylase_N6_adenine_CS"/>
</dbReference>
<keyword evidence="4" id="KW-0808">Transferase</keyword>
<dbReference type="AlphaFoldDB" id="A0AA38LFA3"/>
<feature type="non-terminal residue" evidence="5">
    <location>
        <position position="80"/>
    </location>
</feature>
<dbReference type="InterPro" id="IPR029063">
    <property type="entry name" value="SAM-dependent_MTases_sf"/>
</dbReference>
<evidence type="ECO:0000313" key="5">
    <source>
        <dbReference type="EMBL" id="KAH9322818.1"/>
    </source>
</evidence>
<sequence>RTNPDVKAHIFEFDKRFEKYGTDFIFYDYNQPEDFPSIYQHKFQVVVADPPYLSEECLSKVCKTMTLLANQKNAYLLLLT</sequence>
<dbReference type="PANTHER" id="PTHR13200">
    <property type="entry name" value="EEF1A LYSINE METHYLTRANSFERASE 1"/>
    <property type="match status" value="1"/>
</dbReference>